<name>A0A645JLR1_9ZZZZ</name>
<organism evidence="1">
    <name type="scientific">bioreactor metagenome</name>
    <dbReference type="NCBI Taxonomy" id="1076179"/>
    <lineage>
        <taxon>unclassified sequences</taxon>
        <taxon>metagenomes</taxon>
        <taxon>ecological metagenomes</taxon>
    </lineage>
</organism>
<dbReference type="EMBL" id="VSSQ01135998">
    <property type="protein sequence ID" value="MPN60563.1"/>
    <property type="molecule type" value="Genomic_DNA"/>
</dbReference>
<protein>
    <recommendedName>
        <fullName evidence="2">Carbohydrate-binding domain-containing protein</fullName>
    </recommendedName>
</protein>
<sequence>MGKEHIYFYVETAAPLTPHTDNNWMLLLIDTDNDSRTGWYGYDYMVNQKVKSENQTTLMKYDGQQWIEAGDLVYHYAGNEMEIEIPRSLMNISRDQLVIDFKWSDNPEELADPISFCLNGDTAPNRRFNYRLIWKK</sequence>
<comment type="caution">
    <text evidence="1">The sequence shown here is derived from an EMBL/GenBank/DDBJ whole genome shotgun (WGS) entry which is preliminary data.</text>
</comment>
<gene>
    <name evidence="1" type="ORF">SDC9_208292</name>
</gene>
<evidence type="ECO:0000313" key="1">
    <source>
        <dbReference type="EMBL" id="MPN60563.1"/>
    </source>
</evidence>
<proteinExistence type="predicted"/>
<accession>A0A645JLR1</accession>
<reference evidence="1" key="1">
    <citation type="submission" date="2019-08" db="EMBL/GenBank/DDBJ databases">
        <authorList>
            <person name="Kucharzyk K."/>
            <person name="Murdoch R.W."/>
            <person name="Higgins S."/>
            <person name="Loffler F."/>
        </authorList>
    </citation>
    <scope>NUCLEOTIDE SEQUENCE</scope>
</reference>
<dbReference type="AlphaFoldDB" id="A0A645JLR1"/>
<evidence type="ECO:0008006" key="2">
    <source>
        <dbReference type="Google" id="ProtNLM"/>
    </source>
</evidence>